<name>A0A9P4JVL0_9PLEO</name>
<proteinExistence type="predicted"/>
<feature type="compositionally biased region" description="Polar residues" evidence="1">
    <location>
        <begin position="350"/>
        <end position="363"/>
    </location>
</feature>
<reference evidence="2" key="1">
    <citation type="journal article" date="2020" name="Stud. Mycol.">
        <title>101 Dothideomycetes genomes: a test case for predicting lifestyles and emergence of pathogens.</title>
        <authorList>
            <person name="Haridas S."/>
            <person name="Albert R."/>
            <person name="Binder M."/>
            <person name="Bloem J."/>
            <person name="Labutti K."/>
            <person name="Salamov A."/>
            <person name="Andreopoulos B."/>
            <person name="Baker S."/>
            <person name="Barry K."/>
            <person name="Bills G."/>
            <person name="Bluhm B."/>
            <person name="Cannon C."/>
            <person name="Castanera R."/>
            <person name="Culley D."/>
            <person name="Daum C."/>
            <person name="Ezra D."/>
            <person name="Gonzalez J."/>
            <person name="Henrissat B."/>
            <person name="Kuo A."/>
            <person name="Liang C."/>
            <person name="Lipzen A."/>
            <person name="Lutzoni F."/>
            <person name="Magnuson J."/>
            <person name="Mondo S."/>
            <person name="Nolan M."/>
            <person name="Ohm R."/>
            <person name="Pangilinan J."/>
            <person name="Park H.-J."/>
            <person name="Ramirez L."/>
            <person name="Alfaro M."/>
            <person name="Sun H."/>
            <person name="Tritt A."/>
            <person name="Yoshinaga Y."/>
            <person name="Zwiers L.-H."/>
            <person name="Turgeon B."/>
            <person name="Goodwin S."/>
            <person name="Spatafora J."/>
            <person name="Crous P."/>
            <person name="Grigoriev I."/>
        </authorList>
    </citation>
    <scope>NUCLEOTIDE SEQUENCE</scope>
    <source>
        <strain evidence="2">ATCC 74209</strain>
    </source>
</reference>
<dbReference type="EMBL" id="ML993886">
    <property type="protein sequence ID" value="KAF2204034.1"/>
    <property type="molecule type" value="Genomic_DNA"/>
</dbReference>
<feature type="compositionally biased region" description="Low complexity" evidence="1">
    <location>
        <begin position="369"/>
        <end position="391"/>
    </location>
</feature>
<evidence type="ECO:0000256" key="1">
    <source>
        <dbReference type="SAM" id="MobiDB-lite"/>
    </source>
</evidence>
<comment type="caution">
    <text evidence="2">The sequence shown here is derived from an EMBL/GenBank/DDBJ whole genome shotgun (WGS) entry which is preliminary data.</text>
</comment>
<accession>A0A9P4JVL0</accession>
<keyword evidence="3" id="KW-1185">Reference proteome</keyword>
<feature type="region of interest" description="Disordered" evidence="1">
    <location>
        <begin position="1"/>
        <end position="48"/>
    </location>
</feature>
<organism evidence="2 3">
    <name type="scientific">Delitschia confertaspora ATCC 74209</name>
    <dbReference type="NCBI Taxonomy" id="1513339"/>
    <lineage>
        <taxon>Eukaryota</taxon>
        <taxon>Fungi</taxon>
        <taxon>Dikarya</taxon>
        <taxon>Ascomycota</taxon>
        <taxon>Pezizomycotina</taxon>
        <taxon>Dothideomycetes</taxon>
        <taxon>Pleosporomycetidae</taxon>
        <taxon>Pleosporales</taxon>
        <taxon>Delitschiaceae</taxon>
        <taxon>Delitschia</taxon>
    </lineage>
</organism>
<feature type="compositionally biased region" description="Polar residues" evidence="1">
    <location>
        <begin position="24"/>
        <end position="33"/>
    </location>
</feature>
<feature type="compositionally biased region" description="Basic and acidic residues" evidence="1">
    <location>
        <begin position="38"/>
        <end position="48"/>
    </location>
</feature>
<feature type="compositionally biased region" description="Basic and acidic residues" evidence="1">
    <location>
        <begin position="280"/>
        <end position="293"/>
    </location>
</feature>
<evidence type="ECO:0000313" key="2">
    <source>
        <dbReference type="EMBL" id="KAF2204034.1"/>
    </source>
</evidence>
<gene>
    <name evidence="2" type="ORF">GQ43DRAFT_469428</name>
</gene>
<evidence type="ECO:0000313" key="3">
    <source>
        <dbReference type="Proteomes" id="UP000799536"/>
    </source>
</evidence>
<dbReference type="AlphaFoldDB" id="A0A9P4JVL0"/>
<dbReference type="Proteomes" id="UP000799536">
    <property type="component" value="Unassembled WGS sequence"/>
</dbReference>
<feature type="region of interest" description="Disordered" evidence="1">
    <location>
        <begin position="350"/>
        <end position="391"/>
    </location>
</feature>
<feature type="region of interest" description="Disordered" evidence="1">
    <location>
        <begin position="278"/>
        <end position="309"/>
    </location>
</feature>
<sequence>MPPRRQSRKTAAAAHSAKHAGNSLGDSLSSAEITNLEPLRENRTTTEDSNRVDVGMLALPQPAELVFRIPAQIHDVPAPVATVDISPPSMGQSPSASSHIIVVSQSLSSNTDEERLFCRLIQRPGPKRNTFDLVNRLQQSTHHAAIADAQENQSSSVNIPMPSSPVRVPSAAKTAAQVLASAPVPAPIQVAASKVSTAHSDEYLRRLLTVESKGPMTYERAKQNLVTTTRSIQAKYGNAPILQELLDEVAIARQHAENQDKDPHAIRSDFNERISAIQHRYRDERRAKHEERRARKAAKRANVEAELRHASAEMAAQVAAEQQQPIPTVEATAPAAEADDMEMDSQINAGEQHRSVSTGSSEQHPVGRVAPNSSRVASNSSGSPSGPSSIILSRPSDAGVFQQAYLTAMVEIQEEIGVTLSSQAQTAMMERLARNLKIARADAIRFGGRD</sequence>
<protein>
    <submittedName>
        <fullName evidence="2">Uncharacterized protein</fullName>
    </submittedName>
</protein>